<gene>
    <name evidence="7" type="primary">dnaJ</name>
    <name evidence="7" type="ORF">UV73_C0003G0182</name>
</gene>
<evidence type="ECO:0000313" key="7">
    <source>
        <dbReference type="EMBL" id="KKS98240.1"/>
    </source>
</evidence>
<dbReference type="GO" id="GO:0008270">
    <property type="term" value="F:zinc ion binding"/>
    <property type="evidence" value="ECO:0007669"/>
    <property type="project" value="UniProtKB-KW"/>
</dbReference>
<dbReference type="Gene3D" id="1.10.287.110">
    <property type="entry name" value="DnaJ domain"/>
    <property type="match status" value="1"/>
</dbReference>
<dbReference type="PANTHER" id="PTHR43096:SF52">
    <property type="entry name" value="DNAJ HOMOLOG 1, MITOCHONDRIAL-RELATED"/>
    <property type="match status" value="1"/>
</dbReference>
<dbReference type="GO" id="GO:0051082">
    <property type="term" value="F:unfolded protein binding"/>
    <property type="evidence" value="ECO:0007669"/>
    <property type="project" value="InterPro"/>
</dbReference>
<keyword evidence="4" id="KW-0862">Zinc</keyword>
<sequence length="295" mass="32746">MAKDFYEVLGVSRSATDAEIKKAYRKLALEWHPDRNKSAGAADKFKEITKAYEVLSDSQKREMYNQYGESAFAQGQGFGGGGQQTGRYGPFSYSYSSSGGGNPFEGVDFGGFSDPFDIFEQFFGGASPFGRQSRQKQNPVYQLTIDFMEAVKGTEKSVSVEGRKESIKIPAGVDNGSRIRFKDYDVLIRVQPDSRFQREDYDLISEMPISISQAAMGDVVSVPTIDGPLNLKIQPGTQPGSLVRLKGKGVPILRGGGRGDHYIKIKILIPTKLSSRQKELLEEFEKEDTKKKGWF</sequence>
<dbReference type="PRINTS" id="PR00625">
    <property type="entry name" value="JDOMAIN"/>
</dbReference>
<dbReference type="PROSITE" id="PS00636">
    <property type="entry name" value="DNAJ_1"/>
    <property type="match status" value="1"/>
</dbReference>
<dbReference type="Proteomes" id="UP000034894">
    <property type="component" value="Unassembled WGS sequence"/>
</dbReference>
<dbReference type="InterPro" id="IPR018253">
    <property type="entry name" value="DnaJ_domain_CS"/>
</dbReference>
<dbReference type="GO" id="GO:0005737">
    <property type="term" value="C:cytoplasm"/>
    <property type="evidence" value="ECO:0007669"/>
    <property type="project" value="TreeGrafter"/>
</dbReference>
<dbReference type="PATRIC" id="fig|1618443.3.peg.629"/>
<proteinExistence type="predicted"/>
<keyword evidence="2" id="KW-0677">Repeat</keyword>
<protein>
    <submittedName>
        <fullName evidence="7">DnaJ protein</fullName>
    </submittedName>
</protein>
<keyword evidence="3" id="KW-0863">Zinc-finger</keyword>
<dbReference type="InterPro" id="IPR008971">
    <property type="entry name" value="HSP40/DnaJ_pept-bd"/>
</dbReference>
<keyword evidence="1" id="KW-0479">Metal-binding</keyword>
<organism evidence="7 8">
    <name type="scientific">Candidatus Gottesmanbacteria bacterium GW2011_GWA2_43_14</name>
    <dbReference type="NCBI Taxonomy" id="1618443"/>
    <lineage>
        <taxon>Bacteria</taxon>
        <taxon>Candidatus Gottesmaniibacteriota</taxon>
    </lineage>
</organism>
<evidence type="ECO:0000313" key="8">
    <source>
        <dbReference type="Proteomes" id="UP000034894"/>
    </source>
</evidence>
<dbReference type="PROSITE" id="PS50076">
    <property type="entry name" value="DNAJ_2"/>
    <property type="match status" value="1"/>
</dbReference>
<evidence type="ECO:0000256" key="2">
    <source>
        <dbReference type="ARBA" id="ARBA00022737"/>
    </source>
</evidence>
<evidence type="ECO:0000256" key="4">
    <source>
        <dbReference type="ARBA" id="ARBA00022833"/>
    </source>
</evidence>
<dbReference type="SUPFAM" id="SSF46565">
    <property type="entry name" value="Chaperone J-domain"/>
    <property type="match status" value="1"/>
</dbReference>
<dbReference type="CDD" id="cd10747">
    <property type="entry name" value="DnaJ_C"/>
    <property type="match status" value="1"/>
</dbReference>
<name>A0A0G1DK69_9BACT</name>
<evidence type="ECO:0000256" key="5">
    <source>
        <dbReference type="ARBA" id="ARBA00023186"/>
    </source>
</evidence>
<evidence type="ECO:0000259" key="6">
    <source>
        <dbReference type="PROSITE" id="PS50076"/>
    </source>
</evidence>
<dbReference type="CDD" id="cd06257">
    <property type="entry name" value="DnaJ"/>
    <property type="match status" value="1"/>
</dbReference>
<feature type="domain" description="J" evidence="6">
    <location>
        <begin position="4"/>
        <end position="68"/>
    </location>
</feature>
<evidence type="ECO:0000256" key="1">
    <source>
        <dbReference type="ARBA" id="ARBA00022723"/>
    </source>
</evidence>
<accession>A0A0G1DK69</accession>
<comment type="caution">
    <text evidence="7">The sequence shown here is derived from an EMBL/GenBank/DDBJ whole genome shotgun (WGS) entry which is preliminary data.</text>
</comment>
<dbReference type="InterPro" id="IPR002939">
    <property type="entry name" value="DnaJ_C"/>
</dbReference>
<dbReference type="AlphaFoldDB" id="A0A0G1DK69"/>
<dbReference type="Gene3D" id="2.60.260.20">
    <property type="entry name" value="Urease metallochaperone UreE, N-terminal domain"/>
    <property type="match status" value="2"/>
</dbReference>
<dbReference type="PANTHER" id="PTHR43096">
    <property type="entry name" value="DNAJ HOMOLOG 1, MITOCHONDRIAL-RELATED"/>
    <property type="match status" value="1"/>
</dbReference>
<dbReference type="SUPFAM" id="SSF49493">
    <property type="entry name" value="HSP40/DnaJ peptide-binding domain"/>
    <property type="match status" value="2"/>
</dbReference>
<dbReference type="InterPro" id="IPR001623">
    <property type="entry name" value="DnaJ_domain"/>
</dbReference>
<dbReference type="EMBL" id="LCFP01000003">
    <property type="protein sequence ID" value="KKS98240.1"/>
    <property type="molecule type" value="Genomic_DNA"/>
</dbReference>
<keyword evidence="5" id="KW-0143">Chaperone</keyword>
<dbReference type="Pfam" id="PF01556">
    <property type="entry name" value="DnaJ_C"/>
    <property type="match status" value="1"/>
</dbReference>
<dbReference type="InterPro" id="IPR036869">
    <property type="entry name" value="J_dom_sf"/>
</dbReference>
<dbReference type="FunFam" id="2.60.260.20:FF:000005">
    <property type="entry name" value="Chaperone protein dnaJ 1, mitochondrial"/>
    <property type="match status" value="1"/>
</dbReference>
<dbReference type="SMART" id="SM00271">
    <property type="entry name" value="DnaJ"/>
    <property type="match status" value="1"/>
</dbReference>
<dbReference type="Pfam" id="PF00226">
    <property type="entry name" value="DnaJ"/>
    <property type="match status" value="1"/>
</dbReference>
<reference evidence="7 8" key="1">
    <citation type="journal article" date="2015" name="Nature">
        <title>rRNA introns, odd ribosomes, and small enigmatic genomes across a large radiation of phyla.</title>
        <authorList>
            <person name="Brown C.T."/>
            <person name="Hug L.A."/>
            <person name="Thomas B.C."/>
            <person name="Sharon I."/>
            <person name="Castelle C.J."/>
            <person name="Singh A."/>
            <person name="Wilkins M.J."/>
            <person name="Williams K.H."/>
            <person name="Banfield J.F."/>
        </authorList>
    </citation>
    <scope>NUCLEOTIDE SEQUENCE [LARGE SCALE GENOMIC DNA]</scope>
</reference>
<dbReference type="GO" id="GO:0042026">
    <property type="term" value="P:protein refolding"/>
    <property type="evidence" value="ECO:0007669"/>
    <property type="project" value="TreeGrafter"/>
</dbReference>
<dbReference type="STRING" id="1618443.UV73_C0003G0182"/>
<evidence type="ECO:0000256" key="3">
    <source>
        <dbReference type="ARBA" id="ARBA00022771"/>
    </source>
</evidence>